<evidence type="ECO:0000256" key="3">
    <source>
        <dbReference type="ARBA" id="ARBA00022679"/>
    </source>
</evidence>
<proteinExistence type="inferred from homology"/>
<keyword evidence="3" id="KW-0808">Transferase</keyword>
<evidence type="ECO:0000256" key="2">
    <source>
        <dbReference type="ARBA" id="ARBA00012386"/>
    </source>
</evidence>
<reference evidence="13" key="1">
    <citation type="thesis" date="2020" institute="ProQuest LLC" country="789 East Eisenhower Parkway, Ann Arbor, MI, USA">
        <title>Comparative Genomics and Chromosome Evolution.</title>
        <authorList>
            <person name="Mudd A.B."/>
        </authorList>
    </citation>
    <scope>NUCLEOTIDE SEQUENCE</scope>
    <source>
        <strain evidence="13">237g6f4</strain>
        <tissue evidence="13">Blood</tissue>
    </source>
</reference>
<evidence type="ECO:0000256" key="8">
    <source>
        <dbReference type="ARBA" id="ARBA00038290"/>
    </source>
</evidence>
<dbReference type="EC" id="2.5.1.25" evidence="2"/>
<evidence type="ECO:0000256" key="1">
    <source>
        <dbReference type="ARBA" id="ARBA00004123"/>
    </source>
</evidence>
<comment type="subcellular location">
    <subcellularLocation>
        <location evidence="1">Nucleus</location>
    </subcellularLocation>
</comment>
<evidence type="ECO:0000313" key="13">
    <source>
        <dbReference type="EMBL" id="KAG8575621.1"/>
    </source>
</evidence>
<keyword evidence="5" id="KW-0819">tRNA processing</keyword>
<name>A0AAV7BSL3_ENGPU</name>
<keyword evidence="14" id="KW-1185">Reference proteome</keyword>
<dbReference type="EMBL" id="WNYA01000004">
    <property type="protein sequence ID" value="KAG8575621.1"/>
    <property type="molecule type" value="Genomic_DNA"/>
</dbReference>
<feature type="domain" description="DTW" evidence="12">
    <location>
        <begin position="152"/>
        <end position="377"/>
    </location>
</feature>
<comment type="similarity">
    <text evidence="8">Belongs to the TDD superfamily. DTWD1 family.</text>
</comment>
<evidence type="ECO:0000256" key="5">
    <source>
        <dbReference type="ARBA" id="ARBA00022694"/>
    </source>
</evidence>
<accession>A0AAV7BSL3</accession>
<evidence type="ECO:0000256" key="4">
    <source>
        <dbReference type="ARBA" id="ARBA00022691"/>
    </source>
</evidence>
<gene>
    <name evidence="13" type="ORF">GDO81_009617</name>
</gene>
<dbReference type="GO" id="GO:0005634">
    <property type="term" value="C:nucleus"/>
    <property type="evidence" value="ECO:0007669"/>
    <property type="project" value="UniProtKB-SubCell"/>
</dbReference>
<dbReference type="PANTHER" id="PTHR15627">
    <property type="entry name" value="NATURAL KILLER CELL-SPECIFIC ANTIGEN KLIP1"/>
    <property type="match status" value="1"/>
</dbReference>
<evidence type="ECO:0000256" key="11">
    <source>
        <dbReference type="ARBA" id="ARBA00048718"/>
    </source>
</evidence>
<evidence type="ECO:0000259" key="12">
    <source>
        <dbReference type="SMART" id="SM01144"/>
    </source>
</evidence>
<evidence type="ECO:0000256" key="10">
    <source>
        <dbReference type="ARBA" id="ARBA00042508"/>
    </source>
</evidence>
<keyword evidence="4" id="KW-0949">S-adenosyl-L-methionine</keyword>
<sequence>MRPPAHSTHWAAAYYYGIAMSTVICKLRHIYSLYVVPGQVVTSAHTGPVTSAATDSSRHAMRPLPVLAEQPVLGTRALLIDGCCIQCTGRSVLTQLLSGDSGQNNFLSMMSSDKQDTTGNDFLEKLQVSSQVVLETAQKKGRSICPKCNSSRMFYCYTCYVPVESVPTGDIPTVKLPVKIDIIKHPNETDGKSTAAHAKLLAHEDVTVYTYPSIPDYDKQIHEVVLVFPGPNAVSLKDGLQYLPQHKNQKKDFTEPNIKRQRLDRCDNEEKNVTDAAQGMNCLRKVIFIDSTWNQTNKIISDERLQGLVNVELKERKTCFWRHQKGSPDTYLSTIEAIYYFMVDFHIQILEKDYKGEYDNLLFFFTFMYKLIRDAKQAAGKL</sequence>
<evidence type="ECO:0000256" key="6">
    <source>
        <dbReference type="ARBA" id="ARBA00023242"/>
    </source>
</evidence>
<comment type="function">
    <text evidence="7">Catalyzes the formation of 3-(3-amino-3-carboxypropyl)uridine (acp3U) at position 20 in the D-loop of several cytoplasmic tRNAs (acp3U(20)).</text>
</comment>
<dbReference type="AlphaFoldDB" id="A0AAV7BSL3"/>
<comment type="catalytic activity">
    <reaction evidence="11">
        <text>a uridine in tRNA + S-adenosyl-L-methionine = a 3-[(3S)-3-amino-3-carboxypropyl]uridine in tRNA + S-methyl-5'-thioadenosine + H(+)</text>
        <dbReference type="Rhea" id="RHEA:62432"/>
        <dbReference type="Rhea" id="RHEA-COMP:13339"/>
        <dbReference type="Rhea" id="RHEA-COMP:16092"/>
        <dbReference type="ChEBI" id="CHEBI:15378"/>
        <dbReference type="ChEBI" id="CHEBI:17509"/>
        <dbReference type="ChEBI" id="CHEBI:59789"/>
        <dbReference type="ChEBI" id="CHEBI:65315"/>
        <dbReference type="ChEBI" id="CHEBI:82930"/>
        <dbReference type="EC" id="2.5.1.25"/>
    </reaction>
</comment>
<dbReference type="PANTHER" id="PTHR15627:SF8">
    <property type="entry name" value="TRNA-URIDINE AMINOCARBOXYPROPYLTRANSFERASE 1"/>
    <property type="match status" value="1"/>
</dbReference>
<dbReference type="InterPro" id="IPR051521">
    <property type="entry name" value="tRNA_Mod/Golgi_Maint"/>
</dbReference>
<dbReference type="GO" id="GO:0006400">
    <property type="term" value="P:tRNA modification"/>
    <property type="evidence" value="ECO:0007669"/>
    <property type="project" value="TreeGrafter"/>
</dbReference>
<keyword evidence="6" id="KW-0539">Nucleus</keyword>
<dbReference type="Proteomes" id="UP000824782">
    <property type="component" value="Unassembled WGS sequence"/>
</dbReference>
<protein>
    <recommendedName>
        <fullName evidence="9">tRNA-uridine aminocarboxypropyltransferase 1</fullName>
        <ecNumber evidence="2">2.5.1.25</ecNumber>
    </recommendedName>
    <alternativeName>
        <fullName evidence="10">DTW domain-containing protein 1</fullName>
    </alternativeName>
</protein>
<dbReference type="Pfam" id="PF03942">
    <property type="entry name" value="DTW"/>
    <property type="match status" value="1"/>
</dbReference>
<comment type="caution">
    <text evidence="13">The sequence shown here is derived from an EMBL/GenBank/DDBJ whole genome shotgun (WGS) entry which is preliminary data.</text>
</comment>
<evidence type="ECO:0000256" key="7">
    <source>
        <dbReference type="ARBA" id="ARBA00037050"/>
    </source>
</evidence>
<dbReference type="SMART" id="SM01144">
    <property type="entry name" value="DTW"/>
    <property type="match status" value="1"/>
</dbReference>
<dbReference type="InterPro" id="IPR005636">
    <property type="entry name" value="DTW"/>
</dbReference>
<organism evidence="13 14">
    <name type="scientific">Engystomops pustulosus</name>
    <name type="common">Tungara frog</name>
    <name type="synonym">Physalaemus pustulosus</name>
    <dbReference type="NCBI Taxonomy" id="76066"/>
    <lineage>
        <taxon>Eukaryota</taxon>
        <taxon>Metazoa</taxon>
        <taxon>Chordata</taxon>
        <taxon>Craniata</taxon>
        <taxon>Vertebrata</taxon>
        <taxon>Euteleostomi</taxon>
        <taxon>Amphibia</taxon>
        <taxon>Batrachia</taxon>
        <taxon>Anura</taxon>
        <taxon>Neobatrachia</taxon>
        <taxon>Hyloidea</taxon>
        <taxon>Leptodactylidae</taxon>
        <taxon>Leiuperinae</taxon>
        <taxon>Engystomops</taxon>
    </lineage>
</organism>
<dbReference type="GO" id="GO:0016432">
    <property type="term" value="F:tRNA-uridine aminocarboxypropyltransferase activity"/>
    <property type="evidence" value="ECO:0007669"/>
    <property type="project" value="UniProtKB-EC"/>
</dbReference>
<evidence type="ECO:0000313" key="14">
    <source>
        <dbReference type="Proteomes" id="UP000824782"/>
    </source>
</evidence>
<evidence type="ECO:0000256" key="9">
    <source>
        <dbReference type="ARBA" id="ARBA00039242"/>
    </source>
</evidence>